<protein>
    <submittedName>
        <fullName evidence="1">DNA-binding protein</fullName>
    </submittedName>
</protein>
<name>A0A2H3KB20_9FLAO</name>
<accession>A0A2H3KB20</accession>
<dbReference type="EMBL" id="PCMW01000048">
    <property type="protein sequence ID" value="PDS24074.1"/>
    <property type="molecule type" value="Genomic_DNA"/>
</dbReference>
<dbReference type="PANTHER" id="PTHR35810:SF1">
    <property type="entry name" value="CYTOPLASMIC PROTEIN"/>
    <property type="match status" value="1"/>
</dbReference>
<organism evidence="1 2">
    <name type="scientific">Flavobacterium branchiophilum</name>
    <dbReference type="NCBI Taxonomy" id="55197"/>
    <lineage>
        <taxon>Bacteria</taxon>
        <taxon>Pseudomonadati</taxon>
        <taxon>Bacteroidota</taxon>
        <taxon>Flavobacteriia</taxon>
        <taxon>Flavobacteriales</taxon>
        <taxon>Flavobacteriaceae</taxon>
        <taxon>Flavobacterium</taxon>
    </lineage>
</organism>
<evidence type="ECO:0000313" key="2">
    <source>
        <dbReference type="Proteomes" id="UP000220828"/>
    </source>
</evidence>
<sequence length="190" mass="21899">RVKSKQGTQFRIWATNVLKDYLLKGYAINNRMNRLEDKVDSLNAKINQIDLQINTHLIPTQGIFFEGQVFDAYELASKIIRSATKSICLIDNYIDESTLTQLSKKNKNVFVTLLTKNSSKQLVLDVKKANDQYGNFELKPFDKSHDRFLIIDESTVYHLGASLKDLGKKWFAFTKMDSYSVENILHSIKK</sequence>
<gene>
    <name evidence="1" type="ORF">B0A77_09275</name>
</gene>
<dbReference type="AlphaFoldDB" id="A0A2H3KB20"/>
<dbReference type="PANTHER" id="PTHR35810">
    <property type="entry name" value="CYTOPLASMIC PROTEIN-RELATED"/>
    <property type="match status" value="1"/>
</dbReference>
<comment type="caution">
    <text evidence="1">The sequence shown here is derived from an EMBL/GenBank/DDBJ whole genome shotgun (WGS) entry which is preliminary data.</text>
</comment>
<keyword evidence="1" id="KW-0238">DNA-binding</keyword>
<proteinExistence type="predicted"/>
<reference evidence="1 2" key="1">
    <citation type="submission" date="2017-09" db="EMBL/GenBank/DDBJ databases">
        <title>Whole genomes of Flavobacteriaceae.</title>
        <authorList>
            <person name="Stine C."/>
            <person name="Li C."/>
            <person name="Tadesse D."/>
        </authorList>
    </citation>
    <scope>NUCLEOTIDE SEQUENCE [LARGE SCALE GENOMIC DNA]</scope>
    <source>
        <strain evidence="1 2">ATCC 35036</strain>
    </source>
</reference>
<feature type="non-terminal residue" evidence="1">
    <location>
        <position position="1"/>
    </location>
</feature>
<dbReference type="GO" id="GO:0003677">
    <property type="term" value="F:DNA binding"/>
    <property type="evidence" value="ECO:0007669"/>
    <property type="project" value="UniProtKB-KW"/>
</dbReference>
<evidence type="ECO:0000313" key="1">
    <source>
        <dbReference type="EMBL" id="PDS24074.1"/>
    </source>
</evidence>
<dbReference type="RefSeq" id="WP_097554253.1">
    <property type="nucleotide sequence ID" value="NZ_PCMW01000048.1"/>
</dbReference>
<dbReference type="InterPro" id="IPR011204">
    <property type="entry name" value="Virulence_RhuM-like"/>
</dbReference>
<dbReference type="Proteomes" id="UP000220828">
    <property type="component" value="Unassembled WGS sequence"/>
</dbReference>
<dbReference type="OrthoDB" id="9802752at2"/>
<dbReference type="Pfam" id="PF13310">
    <property type="entry name" value="Virulence_RhuM"/>
    <property type="match status" value="1"/>
</dbReference>